<sequence length="157" mass="16545">AAVLTVRAWDELLTTAVAAQQRGDPLPLMDSALKLLEAAPTAEALPLLLDDRLAPFTALPSALAASAAASRVATASVVATASTAERLQQRALNGETGLVQAAAELLEAVTCLVLSIPIPLSDEAFYGHDTVSTKHALETTHFPRYIETPGRCSYYVF</sequence>
<evidence type="ECO:0000313" key="2">
    <source>
        <dbReference type="Proteomes" id="UP001642484"/>
    </source>
</evidence>
<feature type="non-terminal residue" evidence="1">
    <location>
        <position position="1"/>
    </location>
</feature>
<protein>
    <submittedName>
        <fullName evidence="1">Uncharacterized protein</fullName>
    </submittedName>
</protein>
<accession>A0ABP0JVN1</accession>
<name>A0ABP0JVN1_9DINO</name>
<proteinExistence type="predicted"/>
<evidence type="ECO:0000313" key="1">
    <source>
        <dbReference type="EMBL" id="CAK9018351.1"/>
    </source>
</evidence>
<comment type="caution">
    <text evidence="1">The sequence shown here is derived from an EMBL/GenBank/DDBJ whole genome shotgun (WGS) entry which is preliminary data.</text>
</comment>
<keyword evidence="2" id="KW-1185">Reference proteome</keyword>
<dbReference type="Proteomes" id="UP001642484">
    <property type="component" value="Unassembled WGS sequence"/>
</dbReference>
<organism evidence="1 2">
    <name type="scientific">Durusdinium trenchii</name>
    <dbReference type="NCBI Taxonomy" id="1381693"/>
    <lineage>
        <taxon>Eukaryota</taxon>
        <taxon>Sar</taxon>
        <taxon>Alveolata</taxon>
        <taxon>Dinophyceae</taxon>
        <taxon>Suessiales</taxon>
        <taxon>Symbiodiniaceae</taxon>
        <taxon>Durusdinium</taxon>
    </lineage>
</organism>
<reference evidence="1 2" key="1">
    <citation type="submission" date="2024-02" db="EMBL/GenBank/DDBJ databases">
        <authorList>
            <person name="Chen Y."/>
            <person name="Shah S."/>
            <person name="Dougan E. K."/>
            <person name="Thang M."/>
            <person name="Chan C."/>
        </authorList>
    </citation>
    <scope>NUCLEOTIDE SEQUENCE [LARGE SCALE GENOMIC DNA]</scope>
</reference>
<gene>
    <name evidence="1" type="ORF">CCMP2556_LOCUS13236</name>
</gene>
<dbReference type="EMBL" id="CAXAMN010006624">
    <property type="protein sequence ID" value="CAK9018351.1"/>
    <property type="molecule type" value="Genomic_DNA"/>
</dbReference>